<dbReference type="RefSeq" id="WP_143872518.1">
    <property type="nucleotide sequence ID" value="NZ_CP041660.1"/>
</dbReference>
<dbReference type="EMBL" id="JBELOE010000265">
    <property type="protein sequence ID" value="MER2493368.1"/>
    <property type="molecule type" value="Genomic_DNA"/>
</dbReference>
<protein>
    <submittedName>
        <fullName evidence="1">HK97-gp10 family putative phage morphogenesis protein</fullName>
    </submittedName>
</protein>
<organism evidence="1 2">
    <name type="scientific">Catenovulum sediminis</name>
    <dbReference type="NCBI Taxonomy" id="1740262"/>
    <lineage>
        <taxon>Bacteria</taxon>
        <taxon>Pseudomonadati</taxon>
        <taxon>Pseudomonadota</taxon>
        <taxon>Gammaproteobacteria</taxon>
        <taxon>Alteromonadales</taxon>
        <taxon>Alteromonadaceae</taxon>
        <taxon>Catenovulum</taxon>
    </lineage>
</organism>
<accession>A0ABV1RK97</accession>
<proteinExistence type="predicted"/>
<evidence type="ECO:0000313" key="1">
    <source>
        <dbReference type="EMBL" id="MER2493368.1"/>
    </source>
</evidence>
<dbReference type="InterPro" id="IPR010064">
    <property type="entry name" value="HK97-gp10_tail"/>
</dbReference>
<gene>
    <name evidence="1" type="ORF">ABS311_15940</name>
</gene>
<comment type="caution">
    <text evidence="1">The sequence shown here is derived from an EMBL/GenBank/DDBJ whole genome shotgun (WGS) entry which is preliminary data.</text>
</comment>
<keyword evidence="2" id="KW-1185">Reference proteome</keyword>
<evidence type="ECO:0000313" key="2">
    <source>
        <dbReference type="Proteomes" id="UP001467690"/>
    </source>
</evidence>
<reference evidence="1 2" key="1">
    <citation type="submission" date="2024-06" db="EMBL/GenBank/DDBJ databases">
        <authorList>
            <person name="Chen R.Y."/>
        </authorList>
    </citation>
    <scope>NUCLEOTIDE SEQUENCE [LARGE SCALE GENOMIC DNA]</scope>
    <source>
        <strain evidence="1 2">D2</strain>
    </source>
</reference>
<dbReference type="Proteomes" id="UP001467690">
    <property type="component" value="Unassembled WGS sequence"/>
</dbReference>
<name>A0ABV1RK97_9ALTE</name>
<dbReference type="NCBIfam" id="TIGR01725">
    <property type="entry name" value="phge_HK97_gp10"/>
    <property type="match status" value="1"/>
</dbReference>
<sequence length="171" mass="19122">MTNSISLQINGLKQLNKNLENIADEIGSSKAAGILTSALRVGAKEFETELKNTAPESPENKIRIVKKRDKSTVEIKPGFLKSRIKIRASTNRKGRINKRFGKKDISLVRVGVFKVPYIVQVEYGTSKHQPQPFMRNAAKSKAQPAVKRIESELNKKIKAATKRIAKQKAKK</sequence>